<gene>
    <name evidence="1" type="ORF">LTS18_004903</name>
</gene>
<keyword evidence="2" id="KW-1185">Reference proteome</keyword>
<reference evidence="1" key="1">
    <citation type="submission" date="2024-09" db="EMBL/GenBank/DDBJ databases">
        <title>Black Yeasts Isolated from many extreme environments.</title>
        <authorList>
            <person name="Coleine C."/>
            <person name="Stajich J.E."/>
            <person name="Selbmann L."/>
        </authorList>
    </citation>
    <scope>NUCLEOTIDE SEQUENCE</scope>
    <source>
        <strain evidence="1">CCFEE 5737</strain>
    </source>
</reference>
<name>A0ACC3DB34_9PEZI</name>
<organism evidence="1 2">
    <name type="scientific">Coniosporium uncinatum</name>
    <dbReference type="NCBI Taxonomy" id="93489"/>
    <lineage>
        <taxon>Eukaryota</taxon>
        <taxon>Fungi</taxon>
        <taxon>Dikarya</taxon>
        <taxon>Ascomycota</taxon>
        <taxon>Pezizomycotina</taxon>
        <taxon>Dothideomycetes</taxon>
        <taxon>Dothideomycetes incertae sedis</taxon>
        <taxon>Coniosporium</taxon>
    </lineage>
</organism>
<evidence type="ECO:0000313" key="1">
    <source>
        <dbReference type="EMBL" id="KAK3064683.1"/>
    </source>
</evidence>
<accession>A0ACC3DB34</accession>
<comment type="caution">
    <text evidence="1">The sequence shown here is derived from an EMBL/GenBank/DDBJ whole genome shotgun (WGS) entry which is preliminary data.</text>
</comment>
<proteinExistence type="predicted"/>
<dbReference type="EMBL" id="JAWDJW010006449">
    <property type="protein sequence ID" value="KAK3064683.1"/>
    <property type="molecule type" value="Genomic_DNA"/>
</dbReference>
<dbReference type="Proteomes" id="UP001186974">
    <property type="component" value="Unassembled WGS sequence"/>
</dbReference>
<evidence type="ECO:0000313" key="2">
    <source>
        <dbReference type="Proteomes" id="UP001186974"/>
    </source>
</evidence>
<sequence length="94" mass="10876">MLKVLNERVKEIEVAEKELEQAKKDLAKAESAGFDIETEYYRQVREEIGEELAAKLHRITDTLKAQKQAQDVMKQEKAQEDTLGVKKEIKEESE</sequence>
<protein>
    <submittedName>
        <fullName evidence="1">Uncharacterized protein</fullName>
    </submittedName>
</protein>